<dbReference type="InterPro" id="IPR050664">
    <property type="entry name" value="Octanoyltrans_LipM/LipL"/>
</dbReference>
<comment type="pathway">
    <text evidence="3">Protein modification; protein lipoylation via endogenous pathway; protein N(6)-(lipoyl)lysine from octanoyl-[acyl-carrier-protein].</text>
</comment>
<comment type="similarity">
    <text evidence="3">Belongs to the octanoyltransferase LipL family.</text>
</comment>
<comment type="miscellaneous">
    <text evidence="3">The reaction proceeds via a thioester-linked acyl-enzyme intermediate.</text>
</comment>
<keyword evidence="1 3" id="KW-0808">Transferase</keyword>
<dbReference type="HAMAP" id="MF_02119">
    <property type="entry name" value="LipL"/>
    <property type="match status" value="1"/>
</dbReference>
<dbReference type="PANTHER" id="PTHR43679:SF2">
    <property type="entry name" value="OCTANOYL-[GCVH]:PROTEIN N-OCTANOYLTRANSFERASE"/>
    <property type="match status" value="1"/>
</dbReference>
<name>A0A679FNC5_9BACL</name>
<dbReference type="EC" id="2.3.1.204" evidence="3"/>
<evidence type="ECO:0000256" key="1">
    <source>
        <dbReference type="ARBA" id="ARBA00022679"/>
    </source>
</evidence>
<comment type="function">
    <text evidence="3">Catalyzes the amidotransfer (transamidation) of the octanoyl moiety from octanoyl-GcvH to the lipoyl domain of the E2 subunit of lipoate-dependent enzymes.</text>
</comment>
<keyword evidence="6" id="KW-1185">Reference proteome</keyword>
<sequence length="289" mass="31517">MSHELLRQPKWRVIDQSHFGPLFDAKQSFATDDALCTAVGSGRSDPVVRTWVHEHTVVLGAADTKLPHIAEAVSFLRRQGYRVVVRNSGGLAVVLDSGVLNISLVFPETGRSIAVEQGYEAMCALMAAMLAPYGVTIEAGEVVGSYCPGRYDLSIGGQKFAGISQRRVRGGVAVQIYLCVTGSGSARAELIRRFYELGRQGKQTTFAYPLVDPAVMASLSELTGRPLSVAELLVALWRTLQSFGGQLYSSALEGEEWEWYEYYWARMVERNAVVSFEKPSGTGDVAADV</sequence>
<dbReference type="Pfam" id="PF21948">
    <property type="entry name" value="LplA-B_cat"/>
    <property type="match status" value="1"/>
</dbReference>
<evidence type="ECO:0000313" key="5">
    <source>
        <dbReference type="EMBL" id="BBW97958.1"/>
    </source>
</evidence>
<feature type="active site" description="Acyl-thioester intermediate" evidence="3">
    <location>
        <position position="147"/>
    </location>
</feature>
<reference evidence="6" key="1">
    <citation type="journal article" date="2020" name="Microbiol. Resour. Announc.">
        <title>Complete Genome Sequence of Geobacillus sp. Strain E55-1, Isolated from Mine Geyser in Japan.</title>
        <authorList>
            <person name="Miyazaki K."/>
            <person name="Hase E."/>
            <person name="Tokito N."/>
        </authorList>
    </citation>
    <scope>NUCLEOTIDE SEQUENCE [LARGE SCALE GENOMIC DNA]</scope>
    <source>
        <strain evidence="6">E55-1</strain>
    </source>
</reference>
<comment type="catalytic activity">
    <reaction evidence="3">
        <text>N(6)-octanoyl-L-lysyl-[glycine-cleavage complex H protein] + L-lysyl-[lipoyl-carrier protein] = N(6)-octanoyl-L-lysyl-[lipoyl-carrier protein] + L-lysyl-[glycine-cleavage complex H protein]</text>
        <dbReference type="Rhea" id="RHEA:20213"/>
        <dbReference type="Rhea" id="RHEA-COMP:10500"/>
        <dbReference type="Rhea" id="RHEA-COMP:10501"/>
        <dbReference type="Rhea" id="RHEA-COMP:10503"/>
        <dbReference type="Rhea" id="RHEA-COMP:10504"/>
        <dbReference type="ChEBI" id="CHEBI:29969"/>
        <dbReference type="ChEBI" id="CHEBI:78809"/>
        <dbReference type="EC" id="2.3.1.204"/>
    </reaction>
</comment>
<dbReference type="RefSeq" id="WP_061912370.1">
    <property type="nucleotide sequence ID" value="NZ_AP022557.1"/>
</dbReference>
<gene>
    <name evidence="3 5" type="primary">lipL</name>
    <name evidence="5" type="ORF">GsuE55_27910</name>
</gene>
<evidence type="ECO:0000313" key="6">
    <source>
        <dbReference type="Proteomes" id="UP000501421"/>
    </source>
</evidence>
<dbReference type="EMBL" id="AP022557">
    <property type="protein sequence ID" value="BBW97958.1"/>
    <property type="molecule type" value="Genomic_DNA"/>
</dbReference>
<proteinExistence type="inferred from homology"/>
<feature type="site" description="Lowers pKa of active site Cys" evidence="3">
    <location>
        <position position="159"/>
    </location>
</feature>
<dbReference type="GO" id="GO:0009107">
    <property type="term" value="P:lipoate biosynthetic process"/>
    <property type="evidence" value="ECO:0007669"/>
    <property type="project" value="UniProtKB-UniRule"/>
</dbReference>
<evidence type="ECO:0000256" key="3">
    <source>
        <dbReference type="HAMAP-Rule" id="MF_02119"/>
    </source>
</evidence>
<dbReference type="Gene3D" id="3.30.930.10">
    <property type="entry name" value="Bira Bifunctional Protein, Domain 2"/>
    <property type="match status" value="1"/>
</dbReference>
<dbReference type="InterPro" id="IPR024897">
    <property type="entry name" value="LipL"/>
</dbReference>
<dbReference type="AlphaFoldDB" id="A0A679FNC5"/>
<evidence type="ECO:0000256" key="2">
    <source>
        <dbReference type="ARBA" id="ARBA00023315"/>
    </source>
</evidence>
<dbReference type="GO" id="GO:0009249">
    <property type="term" value="P:protein lipoylation"/>
    <property type="evidence" value="ECO:0007669"/>
    <property type="project" value="UniProtKB-UniRule"/>
</dbReference>
<dbReference type="SUPFAM" id="SSF55681">
    <property type="entry name" value="Class II aaRS and biotin synthetases"/>
    <property type="match status" value="1"/>
</dbReference>
<dbReference type="PROSITE" id="PS51733">
    <property type="entry name" value="BPL_LPL_CATALYTIC"/>
    <property type="match status" value="1"/>
</dbReference>
<dbReference type="InterPro" id="IPR045864">
    <property type="entry name" value="aa-tRNA-synth_II/BPL/LPL"/>
</dbReference>
<dbReference type="GO" id="GO:0033819">
    <property type="term" value="F:lipoyl(octanoyl) transferase activity"/>
    <property type="evidence" value="ECO:0007669"/>
    <property type="project" value="InterPro"/>
</dbReference>
<accession>A0A679FNC5</accession>
<dbReference type="CDD" id="cd16443">
    <property type="entry name" value="LplA"/>
    <property type="match status" value="1"/>
</dbReference>
<dbReference type="InterPro" id="IPR004143">
    <property type="entry name" value="BPL_LPL_catalytic"/>
</dbReference>
<protein>
    <recommendedName>
        <fullName evidence="3">Octanoyl-[GcvH]:protein N-octanoyltransferase</fullName>
        <ecNumber evidence="3">2.3.1.204</ecNumber>
    </recommendedName>
    <alternativeName>
        <fullName evidence="3">Octanoyl-[GcvH]:E2 amidotransferase</fullName>
    </alternativeName>
</protein>
<organism evidence="5 6">
    <name type="scientific">Geobacillus subterraneus</name>
    <dbReference type="NCBI Taxonomy" id="129338"/>
    <lineage>
        <taxon>Bacteria</taxon>
        <taxon>Bacillati</taxon>
        <taxon>Bacillota</taxon>
        <taxon>Bacilli</taxon>
        <taxon>Bacillales</taxon>
        <taxon>Anoxybacillaceae</taxon>
        <taxon>Geobacillus</taxon>
    </lineage>
</organism>
<dbReference type="PANTHER" id="PTHR43679">
    <property type="entry name" value="OCTANOYLTRANSFERASE LIPM-RELATED"/>
    <property type="match status" value="1"/>
</dbReference>
<evidence type="ECO:0000259" key="4">
    <source>
        <dbReference type="PROSITE" id="PS51733"/>
    </source>
</evidence>
<dbReference type="Proteomes" id="UP000501421">
    <property type="component" value="Chromosome"/>
</dbReference>
<feature type="domain" description="BPL/LPL catalytic" evidence="4">
    <location>
        <begin position="42"/>
        <end position="227"/>
    </location>
</feature>
<keyword evidence="2 3" id="KW-0012">Acyltransferase</keyword>